<evidence type="ECO:0000313" key="1">
    <source>
        <dbReference type="EMBL" id="OWJ78669.1"/>
    </source>
</evidence>
<accession>A0ABX3ZXF7</accession>
<dbReference type="EMBL" id="NIPV01000010">
    <property type="protein sequence ID" value="OWJ78669.1"/>
    <property type="molecule type" value="Genomic_DNA"/>
</dbReference>
<organism evidence="1 2">
    <name type="scientific">Haematobacter missouriensis</name>
    <dbReference type="NCBI Taxonomy" id="366616"/>
    <lineage>
        <taxon>Bacteria</taxon>
        <taxon>Pseudomonadati</taxon>
        <taxon>Pseudomonadota</taxon>
        <taxon>Alphaproteobacteria</taxon>
        <taxon>Rhodobacterales</taxon>
        <taxon>Paracoccaceae</taxon>
        <taxon>Haematobacter</taxon>
    </lineage>
</organism>
<sequence>MEDMRLREAPVLAQLLSAVSVVGLVEQLAGGGILFSDIRSDFRLTPGAVEVKSGSATGPSLGISAAGVYLLGSKGIEMQGVVSPLYLLNGIGAALTRRGEGLIGINYTVSGTADDPKIGVNPLSIFTPGMFRELFRSNPPRLAQ</sequence>
<evidence type="ECO:0000313" key="2">
    <source>
        <dbReference type="Proteomes" id="UP000214673"/>
    </source>
</evidence>
<reference evidence="1 2" key="1">
    <citation type="submission" date="2016-11" db="EMBL/GenBank/DDBJ databases">
        <title>Comparison of Traditional DNA-DNA Hybridization with In Silico Genomic Analysis.</title>
        <authorList>
            <person name="Nicholson A.C."/>
            <person name="Sammons S."/>
            <person name="Humrighouse B.W."/>
            <person name="Graziano J."/>
            <person name="Lasker B."/>
            <person name="Whitney A.M."/>
            <person name="Mcquiston J.R."/>
        </authorList>
    </citation>
    <scope>NUCLEOTIDE SEQUENCE [LARGE SCALE GENOMIC DNA]</scope>
    <source>
        <strain evidence="1 2">H1892</strain>
    </source>
</reference>
<dbReference type="Proteomes" id="UP000214673">
    <property type="component" value="Unassembled WGS sequence"/>
</dbReference>
<proteinExistence type="predicted"/>
<protein>
    <recommendedName>
        <fullName evidence="3">AsmA-like C-terminal domain-containing protein</fullName>
    </recommendedName>
</protein>
<comment type="caution">
    <text evidence="1">The sequence shown here is derived from an EMBL/GenBank/DDBJ whole genome shotgun (WGS) entry which is preliminary data.</text>
</comment>
<keyword evidence="2" id="KW-1185">Reference proteome</keyword>
<gene>
    <name evidence="1" type="ORF">CDV53_03170</name>
</gene>
<name>A0ABX3ZXF7_9RHOB</name>
<evidence type="ECO:0008006" key="3">
    <source>
        <dbReference type="Google" id="ProtNLM"/>
    </source>
</evidence>